<dbReference type="SUPFAM" id="SSF52518">
    <property type="entry name" value="Thiamin diphosphate-binding fold (THDP-binding)"/>
    <property type="match status" value="2"/>
</dbReference>
<name>A0ABU0G557_9HYPH</name>
<dbReference type="NCBIfam" id="NF006122">
    <property type="entry name" value="PRK08266.1"/>
    <property type="match status" value="1"/>
</dbReference>
<dbReference type="Gene3D" id="3.40.50.970">
    <property type="match status" value="2"/>
</dbReference>
<dbReference type="CDD" id="cd00568">
    <property type="entry name" value="TPP_enzymes"/>
    <property type="match status" value="1"/>
</dbReference>
<dbReference type="EMBL" id="JAUSUW010000003">
    <property type="protein sequence ID" value="MDQ0420470.1"/>
    <property type="molecule type" value="Genomic_DNA"/>
</dbReference>
<dbReference type="PANTHER" id="PTHR18968">
    <property type="entry name" value="THIAMINE PYROPHOSPHATE ENZYMES"/>
    <property type="match status" value="1"/>
</dbReference>
<feature type="domain" description="Thiamine pyrophosphate enzyme TPP-binding" evidence="5">
    <location>
        <begin position="379"/>
        <end position="522"/>
    </location>
</feature>
<evidence type="ECO:0000313" key="8">
    <source>
        <dbReference type="Proteomes" id="UP001238496"/>
    </source>
</evidence>
<evidence type="ECO:0000313" key="7">
    <source>
        <dbReference type="EMBL" id="MDQ0420470.1"/>
    </source>
</evidence>
<evidence type="ECO:0000259" key="6">
    <source>
        <dbReference type="Pfam" id="PF02776"/>
    </source>
</evidence>
<keyword evidence="7" id="KW-0808">Transferase</keyword>
<organism evidence="7 8">
    <name type="scientific">Peteryoungia aggregata LMG 23059</name>
    <dbReference type="NCBI Taxonomy" id="1368425"/>
    <lineage>
        <taxon>Bacteria</taxon>
        <taxon>Pseudomonadati</taxon>
        <taxon>Pseudomonadota</taxon>
        <taxon>Alphaproteobacteria</taxon>
        <taxon>Hyphomicrobiales</taxon>
        <taxon>Rhizobiaceae</taxon>
        <taxon>Peteryoungia</taxon>
    </lineage>
</organism>
<dbReference type="InterPro" id="IPR045229">
    <property type="entry name" value="TPP_enz"/>
</dbReference>
<feature type="domain" description="Thiamine pyrophosphate enzyme N-terminal TPP-binding" evidence="6">
    <location>
        <begin position="5"/>
        <end position="122"/>
    </location>
</feature>
<protein>
    <submittedName>
        <fullName evidence="7">Acetolactate synthase-1/2/3 large subunit</fullName>
        <ecNumber evidence="7">2.2.1.6</ecNumber>
    </submittedName>
</protein>
<evidence type="ECO:0000256" key="3">
    <source>
        <dbReference type="RuleBase" id="RU362132"/>
    </source>
</evidence>
<dbReference type="PANTHER" id="PTHR18968:SF167">
    <property type="entry name" value="ACETOLACTATE SYNTHASE LARGE SUBUNIT ILVB2-RELATED"/>
    <property type="match status" value="1"/>
</dbReference>
<gene>
    <name evidence="7" type="ORF">J2045_001489</name>
</gene>
<dbReference type="InterPro" id="IPR000399">
    <property type="entry name" value="TPP-bd_CS"/>
</dbReference>
<dbReference type="Pfam" id="PF02776">
    <property type="entry name" value="TPP_enzyme_N"/>
    <property type="match status" value="1"/>
</dbReference>
<dbReference type="EC" id="2.2.1.6" evidence="7"/>
<dbReference type="InterPro" id="IPR011766">
    <property type="entry name" value="TPP_enzyme_TPP-bd"/>
</dbReference>
<dbReference type="Pfam" id="PF02775">
    <property type="entry name" value="TPP_enzyme_C"/>
    <property type="match status" value="1"/>
</dbReference>
<feature type="domain" description="Thiamine pyrophosphate enzyme central" evidence="4">
    <location>
        <begin position="195"/>
        <end position="320"/>
    </location>
</feature>
<dbReference type="Gene3D" id="3.40.50.1220">
    <property type="entry name" value="TPP-binding domain"/>
    <property type="match status" value="1"/>
</dbReference>
<accession>A0ABU0G557</accession>
<comment type="similarity">
    <text evidence="1 3">Belongs to the TPP enzyme family.</text>
</comment>
<proteinExistence type="inferred from homology"/>
<evidence type="ECO:0000259" key="4">
    <source>
        <dbReference type="Pfam" id="PF00205"/>
    </source>
</evidence>
<dbReference type="InterPro" id="IPR012001">
    <property type="entry name" value="Thiamin_PyroP_enz_TPP-bd_dom"/>
</dbReference>
<dbReference type="InterPro" id="IPR029035">
    <property type="entry name" value="DHS-like_NAD/FAD-binding_dom"/>
</dbReference>
<evidence type="ECO:0000256" key="2">
    <source>
        <dbReference type="ARBA" id="ARBA00023052"/>
    </source>
</evidence>
<dbReference type="InterPro" id="IPR029061">
    <property type="entry name" value="THDP-binding"/>
</dbReference>
<dbReference type="Pfam" id="PF00205">
    <property type="entry name" value="TPP_enzyme_M"/>
    <property type="match status" value="1"/>
</dbReference>
<dbReference type="GO" id="GO:0003984">
    <property type="term" value="F:acetolactate synthase activity"/>
    <property type="evidence" value="ECO:0007669"/>
    <property type="project" value="UniProtKB-EC"/>
</dbReference>
<dbReference type="SUPFAM" id="SSF52467">
    <property type="entry name" value="DHS-like NAD/FAD-binding domain"/>
    <property type="match status" value="1"/>
</dbReference>
<dbReference type="PROSITE" id="PS00187">
    <property type="entry name" value="TPP_ENZYMES"/>
    <property type="match status" value="1"/>
</dbReference>
<dbReference type="Proteomes" id="UP001238496">
    <property type="component" value="Unassembled WGS sequence"/>
</dbReference>
<evidence type="ECO:0000256" key="1">
    <source>
        <dbReference type="ARBA" id="ARBA00007812"/>
    </source>
</evidence>
<dbReference type="InterPro" id="IPR012000">
    <property type="entry name" value="Thiamin_PyroP_enz_cen_dom"/>
</dbReference>
<dbReference type="CDD" id="cd07035">
    <property type="entry name" value="TPP_PYR_POX_like"/>
    <property type="match status" value="1"/>
</dbReference>
<keyword evidence="2 3" id="KW-0786">Thiamine pyrophosphate</keyword>
<comment type="caution">
    <text evidence="7">The sequence shown here is derived from an EMBL/GenBank/DDBJ whole genome shotgun (WGS) entry which is preliminary data.</text>
</comment>
<sequence>MARLTTGDLMARSLIANGVDTVFGIPGAHMYDFNDALAREGDKIRFIHTRHEQGAGYMAYGYAKSTGRTGVYTVVPGPGLLNSGAALCTAYGGNAPVLCVTGNIMSHLIGQGRGQLHELPDHLGTLRGLTKWAERINHPSEASEVMRQAFSVMHSGRKRPVGVEAPWDVFGMSIEADEPVAAEPLAPPRPDPDLVEKAAQMIAGAKNPLIMVGSGAIDASAEVLRLAELLQAPVTAHRSGKGIVSDDNDLAMMPPAAWKFWPQCDLLIGIGSRLELQYFRWRWFPKGLKVLRMDIDPTEMVRLKPDLGLVTDSKAGLEALITALEPKLAKRESRTGEYRALKHEAEEALATVQPQEGYLKAIRRALPRDGFFVEEVSQVGFTARMCFPVYEPRQYVTCGYQDNLGFGFNTALGVKVAHPDKAVVSVSGDGGFLFGVQELATARQFGINVVAVVFNNNAYGNVRRDQQQVYGNRLLGADLVNPDFVALGQSFGVESVRVDTRESLEAAIVTALASNAPALIEVPVPTGSDTSPWPFIHPAPPV</sequence>
<evidence type="ECO:0000259" key="5">
    <source>
        <dbReference type="Pfam" id="PF02775"/>
    </source>
</evidence>
<keyword evidence="8" id="KW-1185">Reference proteome</keyword>
<reference evidence="7 8" key="1">
    <citation type="submission" date="2023-07" db="EMBL/GenBank/DDBJ databases">
        <title>Genomic Encyclopedia of Type Strains, Phase IV (KMG-IV): sequencing the most valuable type-strain genomes for metagenomic binning, comparative biology and taxonomic classification.</title>
        <authorList>
            <person name="Goeker M."/>
        </authorList>
    </citation>
    <scope>NUCLEOTIDE SEQUENCE [LARGE SCALE GENOMIC DNA]</scope>
    <source>
        <strain evidence="7 8">DSM 1111</strain>
    </source>
</reference>